<proteinExistence type="predicted"/>
<feature type="transmembrane region" description="Helical" evidence="1">
    <location>
        <begin position="43"/>
        <end position="62"/>
    </location>
</feature>
<evidence type="ECO:0000313" key="3">
    <source>
        <dbReference type="Proteomes" id="UP000578091"/>
    </source>
</evidence>
<accession>A0A853JHJ5</accession>
<keyword evidence="1" id="KW-0812">Transmembrane</keyword>
<keyword evidence="1" id="KW-0472">Membrane</keyword>
<feature type="transmembrane region" description="Helical" evidence="1">
    <location>
        <begin position="12"/>
        <end position="31"/>
    </location>
</feature>
<dbReference type="EMBL" id="JACCKA010000092">
    <property type="protein sequence ID" value="NZA28345.1"/>
    <property type="molecule type" value="Genomic_DNA"/>
</dbReference>
<organism evidence="2 3">
    <name type="scientific">Luteimonas salinisoli</name>
    <dbReference type="NCBI Taxonomy" id="2752307"/>
    <lineage>
        <taxon>Bacteria</taxon>
        <taxon>Pseudomonadati</taxon>
        <taxon>Pseudomonadota</taxon>
        <taxon>Gammaproteobacteria</taxon>
        <taxon>Lysobacterales</taxon>
        <taxon>Lysobacteraceae</taxon>
        <taxon>Luteimonas</taxon>
    </lineage>
</organism>
<sequence>MTRWKASSIHLALSAVVASAVFALFVLVWYPPPLFGATGGTRLLRTILLVDVVLGPLLTLVVYKPGKRGLKFDLATIATLQVCALVYGLFVAFQARPAYIAVLPYRATLVRADELYPHDPAPAGRYAKTPLWGAEPVGVDDPSREAKRALLDDFLAGKPDIDYRPGYYVPLDQRMAAIAREAEPLQRRMESDAPEHQRYVAWLRERGRNTSDGLYVLPLITPVDELEVVLDARDASVVGFLPAPPPPASK</sequence>
<name>A0A853JHJ5_9GAMM</name>
<keyword evidence="3" id="KW-1185">Reference proteome</keyword>
<dbReference type="Proteomes" id="UP000578091">
    <property type="component" value="Unassembled WGS sequence"/>
</dbReference>
<evidence type="ECO:0000313" key="2">
    <source>
        <dbReference type="EMBL" id="NZA28345.1"/>
    </source>
</evidence>
<comment type="caution">
    <text evidence="2">The sequence shown here is derived from an EMBL/GenBank/DDBJ whole genome shotgun (WGS) entry which is preliminary data.</text>
</comment>
<dbReference type="AlphaFoldDB" id="A0A853JHJ5"/>
<dbReference type="RefSeq" id="WP_180680111.1">
    <property type="nucleotide sequence ID" value="NZ_JACCKA010000092.1"/>
</dbReference>
<reference evidence="2 3" key="1">
    <citation type="submission" date="2020-07" db="EMBL/GenBank/DDBJ databases">
        <title>Luteimonas sp. SJ-92.</title>
        <authorList>
            <person name="Huang X.-X."/>
            <person name="Xu L."/>
            <person name="Sun J.-Q."/>
        </authorList>
    </citation>
    <scope>NUCLEOTIDE SEQUENCE [LARGE SCALE GENOMIC DNA]</scope>
    <source>
        <strain evidence="2 3">SJ-92</strain>
    </source>
</reference>
<feature type="transmembrane region" description="Helical" evidence="1">
    <location>
        <begin position="74"/>
        <end position="93"/>
    </location>
</feature>
<keyword evidence="1" id="KW-1133">Transmembrane helix</keyword>
<gene>
    <name evidence="2" type="ORF">H0E84_18370</name>
</gene>
<evidence type="ECO:0000256" key="1">
    <source>
        <dbReference type="SAM" id="Phobius"/>
    </source>
</evidence>
<protein>
    <submittedName>
        <fullName evidence="2">Type IV pilin accessory protein</fullName>
    </submittedName>
</protein>